<name>A0A9N9WKR0_9DIPT</name>
<feature type="transmembrane region" description="Helical" evidence="1">
    <location>
        <begin position="151"/>
        <end position="173"/>
    </location>
</feature>
<keyword evidence="1" id="KW-1133">Transmembrane helix</keyword>
<sequence>MDKPNKNDPLPTTQKFCYFFDLRPAVGFYVAFEYIMWILLLLSAVNLEIESIEKTNLVEFEEVLRKDLYYNIIFGAPDPINNANARSSTIFLNTILVIVFLLYFLFTPILLIGIMKSSPNWFIPYIIYDIVMINLSGCFFIVAIIVWNLRMFWICFIFFALKLNSAIGVFSVYKIEGGKVADSSELSYLSGISPTTTMESICEAVNV</sequence>
<organism evidence="2 3">
    <name type="scientific">Chironomus riparius</name>
    <dbReference type="NCBI Taxonomy" id="315576"/>
    <lineage>
        <taxon>Eukaryota</taxon>
        <taxon>Metazoa</taxon>
        <taxon>Ecdysozoa</taxon>
        <taxon>Arthropoda</taxon>
        <taxon>Hexapoda</taxon>
        <taxon>Insecta</taxon>
        <taxon>Pterygota</taxon>
        <taxon>Neoptera</taxon>
        <taxon>Endopterygota</taxon>
        <taxon>Diptera</taxon>
        <taxon>Nematocera</taxon>
        <taxon>Chironomoidea</taxon>
        <taxon>Chironomidae</taxon>
        <taxon>Chironominae</taxon>
        <taxon>Chironomus</taxon>
    </lineage>
</organism>
<accession>A0A9N9WKR0</accession>
<evidence type="ECO:0000256" key="1">
    <source>
        <dbReference type="SAM" id="Phobius"/>
    </source>
</evidence>
<evidence type="ECO:0000313" key="2">
    <source>
        <dbReference type="EMBL" id="CAG9797148.1"/>
    </source>
</evidence>
<evidence type="ECO:0000313" key="3">
    <source>
        <dbReference type="Proteomes" id="UP001153620"/>
    </source>
</evidence>
<dbReference type="AlphaFoldDB" id="A0A9N9WKR0"/>
<feature type="transmembrane region" description="Helical" evidence="1">
    <location>
        <begin position="90"/>
        <end position="114"/>
    </location>
</feature>
<proteinExistence type="predicted"/>
<keyword evidence="1" id="KW-0472">Membrane</keyword>
<keyword evidence="1" id="KW-0812">Transmembrane</keyword>
<protein>
    <submittedName>
        <fullName evidence="2">Uncharacterized protein</fullName>
    </submittedName>
</protein>
<dbReference type="OrthoDB" id="7784462at2759"/>
<feature type="transmembrane region" description="Helical" evidence="1">
    <location>
        <begin position="25"/>
        <end position="45"/>
    </location>
</feature>
<reference evidence="2" key="2">
    <citation type="submission" date="2022-10" db="EMBL/GenBank/DDBJ databases">
        <authorList>
            <consortium name="ENA_rothamsted_submissions"/>
            <consortium name="culmorum"/>
            <person name="King R."/>
        </authorList>
    </citation>
    <scope>NUCLEOTIDE SEQUENCE</scope>
</reference>
<feature type="transmembrane region" description="Helical" evidence="1">
    <location>
        <begin position="126"/>
        <end position="145"/>
    </location>
</feature>
<dbReference type="Proteomes" id="UP001153620">
    <property type="component" value="Chromosome 1"/>
</dbReference>
<dbReference type="EMBL" id="OU895877">
    <property type="protein sequence ID" value="CAG9797148.1"/>
    <property type="molecule type" value="Genomic_DNA"/>
</dbReference>
<keyword evidence="3" id="KW-1185">Reference proteome</keyword>
<gene>
    <name evidence="2" type="ORF">CHIRRI_LOCUS148</name>
</gene>
<reference evidence="2" key="1">
    <citation type="submission" date="2022-01" db="EMBL/GenBank/DDBJ databases">
        <authorList>
            <person name="King R."/>
        </authorList>
    </citation>
    <scope>NUCLEOTIDE SEQUENCE</scope>
</reference>